<evidence type="ECO:0000313" key="4">
    <source>
        <dbReference type="Proteomes" id="UP001498398"/>
    </source>
</evidence>
<feature type="compositionally biased region" description="Polar residues" evidence="2">
    <location>
        <begin position="328"/>
        <end position="337"/>
    </location>
</feature>
<keyword evidence="4" id="KW-1185">Reference proteome</keyword>
<evidence type="ECO:0000313" key="3">
    <source>
        <dbReference type="EMBL" id="KAK7471977.1"/>
    </source>
</evidence>
<comment type="caution">
    <text evidence="3">The sequence shown here is derived from an EMBL/GenBank/DDBJ whole genome shotgun (WGS) entry which is preliminary data.</text>
</comment>
<sequence>MTTRHRTAKSKLSNLPAAAYRPTVFDPAHNPSRNPPRPLVFLSGGRYLTQNAQLPRIRGQVGLNGDRPAEFDEEDIVTAVPNTQHTDRDLGSVPLELHHEEVLLSPSKSTHRTKRDRQWKRWLKEVIPLLVEPYMELLERTDNLRLTAGLQLASRCSCTFGRYLSIAVIRFSGIEKINVWFCSTCSPISPQLVKSGLFPCAPFVPSLAVDICMLDFLARLFLRISPNVTAWCSALQDYLQQQGYWLQGQDPLRRRFGNCLLWFNSLQDATRARIKSQLEQTRSSLSPLPIVSPSGPSPAEDLEESSIPSASIPSAHQKRKRSEPSGGIHTSDQQQSEPPLIYGPPPVPSPSTRISAYLRSRCAMCFGGTSPSNALDQEQAGPHVLVTLDACFTHKHNKQSYRDPPRLHPDTMYLSEVEVRKWETIVNDARPPKQTKRSKPNEVDPVQDDHYEHGMRVPKSALDGCLGSFTAAQETITSSSGNKFDKTADAGMFCQHDVALFMVAIDSPGERQYYMLALIAELFKHIPDDWNVGILYDIGCQTERSCRKWGFLKEYLRRIIWGVSVFHAYGHNWPCQLIYHPRKRRWFGLCDGEGCERCWSCLRHLVAYTRVVGFYLHLYTNDTQLHYHNEQTLWNAGKWLQRKTRQCASRRLAAEQELAECQQDLAFLRVQWDNQVVAQTQPLPRQRRNAAKAAVQEVLRLNEVLDILEKKIADLENMIISRVAERYQTVTAYDDLAKTRKTRDEIRSKLAQKERSLGTSDKDQLRKLMNDPYVTKRLNALAVKMRLRQKLEARKFALTRLERCFRKQRSEQKLHNHTRDSVQRRDPSILGLATKYNNLCDEIDDLIHRGKAPAHSVSPRKIDKSSLFNLDTDEDLWQDIGLTDGENDVPPPWMVDEKVRKGIRAMLELDRCKEEGARLQIQRQSLQEWFMEEWRIVIRALEAADNAGLKHQLKLKKDYLLRLCVTWEQSLVELSGDHSSFWGPSADELAAMRRNLLLDAVGDDDDDDFGGAYLEEVEVGLTEQLDTRDVADSYRESENSGT</sequence>
<keyword evidence="1" id="KW-0175">Coiled coil</keyword>
<feature type="region of interest" description="Disordered" evidence="2">
    <location>
        <begin position="427"/>
        <end position="452"/>
    </location>
</feature>
<gene>
    <name evidence="3" type="ORF">VKT23_000085</name>
</gene>
<reference evidence="3 4" key="1">
    <citation type="submission" date="2024-01" db="EMBL/GenBank/DDBJ databases">
        <title>A draft genome for the cacao thread blight pathogen Marasmiellus scandens.</title>
        <authorList>
            <person name="Baruah I.K."/>
            <person name="Leung J."/>
            <person name="Bukari Y."/>
            <person name="Amoako-Attah I."/>
            <person name="Meinhardt L.W."/>
            <person name="Bailey B.A."/>
            <person name="Cohen S.P."/>
        </authorList>
    </citation>
    <scope>NUCLEOTIDE SEQUENCE [LARGE SCALE GENOMIC DNA]</scope>
    <source>
        <strain evidence="3 4">GH-19</strain>
    </source>
</reference>
<feature type="coiled-coil region" evidence="1">
    <location>
        <begin position="651"/>
        <end position="756"/>
    </location>
</feature>
<dbReference type="PANTHER" id="PTHR33096">
    <property type="entry name" value="CXC2 DOMAIN-CONTAINING PROTEIN"/>
    <property type="match status" value="1"/>
</dbReference>
<feature type="compositionally biased region" description="Basic and acidic residues" evidence="2">
    <location>
        <begin position="439"/>
        <end position="452"/>
    </location>
</feature>
<dbReference type="Proteomes" id="UP001498398">
    <property type="component" value="Unassembled WGS sequence"/>
</dbReference>
<feature type="region of interest" description="Disordered" evidence="2">
    <location>
        <begin position="285"/>
        <end position="353"/>
    </location>
</feature>
<dbReference type="PANTHER" id="PTHR33096:SF1">
    <property type="entry name" value="CXC1-LIKE CYSTEINE CLUSTER ASSOCIATED WITH KDZ TRANSPOSASES DOMAIN-CONTAINING PROTEIN"/>
    <property type="match status" value="1"/>
</dbReference>
<accession>A0ABR1K728</accession>
<evidence type="ECO:0000256" key="1">
    <source>
        <dbReference type="SAM" id="Coils"/>
    </source>
</evidence>
<name>A0ABR1K728_9AGAR</name>
<proteinExistence type="predicted"/>
<dbReference type="Pfam" id="PF18758">
    <property type="entry name" value="KDZ"/>
    <property type="match status" value="1"/>
</dbReference>
<dbReference type="EMBL" id="JBANRG010000001">
    <property type="protein sequence ID" value="KAK7471977.1"/>
    <property type="molecule type" value="Genomic_DNA"/>
</dbReference>
<feature type="compositionally biased region" description="Low complexity" evidence="2">
    <location>
        <begin position="305"/>
        <end position="315"/>
    </location>
</feature>
<evidence type="ECO:0008006" key="5">
    <source>
        <dbReference type="Google" id="ProtNLM"/>
    </source>
</evidence>
<dbReference type="InterPro" id="IPR040521">
    <property type="entry name" value="KDZ"/>
</dbReference>
<organism evidence="3 4">
    <name type="scientific">Marasmiellus scandens</name>
    <dbReference type="NCBI Taxonomy" id="2682957"/>
    <lineage>
        <taxon>Eukaryota</taxon>
        <taxon>Fungi</taxon>
        <taxon>Dikarya</taxon>
        <taxon>Basidiomycota</taxon>
        <taxon>Agaricomycotina</taxon>
        <taxon>Agaricomycetes</taxon>
        <taxon>Agaricomycetidae</taxon>
        <taxon>Agaricales</taxon>
        <taxon>Marasmiineae</taxon>
        <taxon>Omphalotaceae</taxon>
        <taxon>Marasmiellus</taxon>
    </lineage>
</organism>
<evidence type="ECO:0000256" key="2">
    <source>
        <dbReference type="SAM" id="MobiDB-lite"/>
    </source>
</evidence>
<protein>
    <recommendedName>
        <fullName evidence="5">CxC1-like cysteine cluster associated with KDZ transposases domain-containing protein</fullName>
    </recommendedName>
</protein>
<feature type="compositionally biased region" description="Low complexity" evidence="2">
    <location>
        <begin position="285"/>
        <end position="298"/>
    </location>
</feature>